<comment type="caution">
    <text evidence="2">The sequence shown here is derived from an EMBL/GenBank/DDBJ whole genome shotgun (WGS) entry which is preliminary data.</text>
</comment>
<dbReference type="PANTHER" id="PTHR33802:SF1">
    <property type="entry name" value="XK-RELATED PROTEIN"/>
    <property type="match status" value="1"/>
</dbReference>
<protein>
    <submittedName>
        <fullName evidence="2">Tryptophan-rich sensory protein</fullName>
    </submittedName>
</protein>
<feature type="transmembrane region" description="Helical" evidence="1">
    <location>
        <begin position="193"/>
        <end position="210"/>
    </location>
</feature>
<dbReference type="Proteomes" id="UP001595932">
    <property type="component" value="Unassembled WGS sequence"/>
</dbReference>
<dbReference type="EMBL" id="JBHSGL010000001">
    <property type="protein sequence ID" value="MFC4711271.1"/>
    <property type="molecule type" value="Genomic_DNA"/>
</dbReference>
<feature type="transmembrane region" description="Helical" evidence="1">
    <location>
        <begin position="80"/>
        <end position="96"/>
    </location>
</feature>
<keyword evidence="3" id="KW-1185">Reference proteome</keyword>
<organism evidence="2 3">
    <name type="scientific">Planococcus dechangensis</name>
    <dbReference type="NCBI Taxonomy" id="1176255"/>
    <lineage>
        <taxon>Bacteria</taxon>
        <taxon>Bacillati</taxon>
        <taxon>Bacillota</taxon>
        <taxon>Bacilli</taxon>
        <taxon>Bacillales</taxon>
        <taxon>Caryophanaceae</taxon>
        <taxon>Planococcus</taxon>
    </lineage>
</organism>
<keyword evidence="1" id="KW-0472">Membrane</keyword>
<evidence type="ECO:0000313" key="2">
    <source>
        <dbReference type="EMBL" id="MFC4711271.1"/>
    </source>
</evidence>
<name>A0ABV9M639_9BACL</name>
<proteinExistence type="predicted"/>
<reference evidence="3" key="1">
    <citation type="journal article" date="2019" name="Int. J. Syst. Evol. Microbiol.">
        <title>The Global Catalogue of Microorganisms (GCM) 10K type strain sequencing project: providing services to taxonomists for standard genome sequencing and annotation.</title>
        <authorList>
            <consortium name="The Broad Institute Genomics Platform"/>
            <consortium name="The Broad Institute Genome Sequencing Center for Infectious Disease"/>
            <person name="Wu L."/>
            <person name="Ma J."/>
        </authorList>
    </citation>
    <scope>NUCLEOTIDE SEQUENCE [LARGE SCALE GENOMIC DNA]</scope>
    <source>
        <strain evidence="3">CGMCC 1.12151</strain>
    </source>
</reference>
<feature type="transmembrane region" description="Helical" evidence="1">
    <location>
        <begin position="102"/>
        <end position="123"/>
    </location>
</feature>
<sequence>MIRILLMTIAFIAVITMNALANILPINGQATGEISNRLPVLFTPAGYAFSIWSVIYILLAVWIVGFWLRSKKGVYPSAQVTLFFVLSALFNIVWLLCWHYEYFIWSIAAMLAYLLSLIALYLQYNNFERGFTERLPISVNLGWISVATIANISYVLTYYSWSGWGLSDQLWTVIMLTVATALALHIRFHYSDVPLTLVFIWAFVAIAAKHGMDEMLVSTAALFLSGVLVTGILLIKKKPVQQNFTP</sequence>
<dbReference type="PANTHER" id="PTHR33802">
    <property type="entry name" value="SI:CH211-161H7.5-RELATED"/>
    <property type="match status" value="1"/>
</dbReference>
<feature type="transmembrane region" description="Helical" evidence="1">
    <location>
        <begin position="216"/>
        <end position="235"/>
    </location>
</feature>
<feature type="transmembrane region" description="Helical" evidence="1">
    <location>
        <begin position="135"/>
        <end position="157"/>
    </location>
</feature>
<dbReference type="Gene3D" id="1.20.1260.100">
    <property type="entry name" value="TspO/MBR protein"/>
    <property type="match status" value="1"/>
</dbReference>
<evidence type="ECO:0000313" key="3">
    <source>
        <dbReference type="Proteomes" id="UP001595932"/>
    </source>
</evidence>
<keyword evidence="1" id="KW-0812">Transmembrane</keyword>
<evidence type="ECO:0000256" key="1">
    <source>
        <dbReference type="SAM" id="Phobius"/>
    </source>
</evidence>
<accession>A0ABV9M639</accession>
<dbReference type="InterPro" id="IPR038330">
    <property type="entry name" value="TspO/MBR-related_sf"/>
</dbReference>
<gene>
    <name evidence="2" type="ORF">ACFO5U_00245</name>
</gene>
<keyword evidence="1" id="KW-1133">Transmembrane helix</keyword>
<feature type="transmembrane region" description="Helical" evidence="1">
    <location>
        <begin position="45"/>
        <end position="68"/>
    </location>
</feature>
<dbReference type="RefSeq" id="WP_377275635.1">
    <property type="nucleotide sequence ID" value="NZ_JBHSGL010000001.1"/>
</dbReference>
<feature type="transmembrane region" description="Helical" evidence="1">
    <location>
        <begin position="169"/>
        <end position="186"/>
    </location>
</feature>